<keyword evidence="3" id="KW-1185">Reference proteome</keyword>
<reference evidence="3" key="1">
    <citation type="submission" date="2010-03" db="EMBL/GenBank/DDBJ databases">
        <title>The complete chromosome of Tsukamurella paurometabola DSM 20162.</title>
        <authorList>
            <consortium name="US DOE Joint Genome Institute (JGI-PGF)"/>
            <person name="Lucas S."/>
            <person name="Copeland A."/>
            <person name="Lapidus A."/>
            <person name="Glavina del Rio T."/>
            <person name="Dalin E."/>
            <person name="Tice H."/>
            <person name="Bruce D."/>
            <person name="Goodwin L."/>
            <person name="Pitluck S."/>
            <person name="Kyrpides N."/>
            <person name="Mavromatis K."/>
            <person name="Ivanova N."/>
            <person name="Mikhailova N."/>
            <person name="Munk A.C."/>
            <person name="Brettin T."/>
            <person name="Detter J.C."/>
            <person name="Tapia R."/>
            <person name="Han C."/>
            <person name="Larimer F."/>
            <person name="Land M."/>
            <person name="Hauser L."/>
            <person name="Markowitz V."/>
            <person name="Cheng J.-F."/>
            <person name="Hugenholtz P."/>
            <person name="Woyke T."/>
            <person name="Wu D."/>
            <person name="Jando M."/>
            <person name="Brambilla E."/>
            <person name="Klenk H.-P."/>
            <person name="Eisen J.A."/>
        </authorList>
    </citation>
    <scope>NUCLEOTIDE SEQUENCE [LARGE SCALE GENOMIC DNA]</scope>
    <source>
        <strain evidence="3">ATCC 8368 / DSM 20162 / CCUG 35730 / CIP 100753 / JCM 10117 / KCTC 9821 / NBRC 16120 / NCIMB 702349 / NCTC 13040</strain>
    </source>
</reference>
<dbReference type="EMBL" id="CP001966">
    <property type="protein sequence ID" value="ADG77173.1"/>
    <property type="molecule type" value="Genomic_DNA"/>
</dbReference>
<dbReference type="KEGG" id="tpr:Tpau_0532"/>
<organism evidence="2 3">
    <name type="scientific">Tsukamurella paurometabola (strain ATCC 8368 / DSM 20162 / CCUG 35730 / CIP 100753 / JCM 10117 / KCTC 9821 / NBRC 16120 / NCIMB 702349 / NCTC 13040)</name>
    <name type="common">Corynebacterium paurometabolum</name>
    <dbReference type="NCBI Taxonomy" id="521096"/>
    <lineage>
        <taxon>Bacteria</taxon>
        <taxon>Bacillati</taxon>
        <taxon>Actinomycetota</taxon>
        <taxon>Actinomycetes</taxon>
        <taxon>Mycobacteriales</taxon>
        <taxon>Tsukamurellaceae</taxon>
        <taxon>Tsukamurella</taxon>
    </lineage>
</organism>
<evidence type="ECO:0000313" key="2">
    <source>
        <dbReference type="EMBL" id="ADG77173.1"/>
    </source>
</evidence>
<keyword evidence="1" id="KW-0732">Signal</keyword>
<gene>
    <name evidence="2" type="ordered locus">Tpau_0532</name>
</gene>
<dbReference type="Proteomes" id="UP000001213">
    <property type="component" value="Chromosome"/>
</dbReference>
<evidence type="ECO:0000313" key="3">
    <source>
        <dbReference type="Proteomes" id="UP000001213"/>
    </source>
</evidence>
<protein>
    <recommendedName>
        <fullName evidence="4">Secreted protein</fullName>
    </recommendedName>
</protein>
<reference evidence="2 3" key="2">
    <citation type="journal article" date="2011" name="Stand. Genomic Sci.">
        <title>Complete genome sequence of Tsukamurella paurometabola type strain (no. 33).</title>
        <authorList>
            <person name="Munk A.C."/>
            <person name="Lapidus A."/>
            <person name="Lucas S."/>
            <person name="Nolan M."/>
            <person name="Tice H."/>
            <person name="Cheng J.F."/>
            <person name="Del Rio T.G."/>
            <person name="Goodwin L."/>
            <person name="Pitluck S."/>
            <person name="Liolios K."/>
            <person name="Huntemann M."/>
            <person name="Ivanova N."/>
            <person name="Mavromatis K."/>
            <person name="Mikhailova N."/>
            <person name="Pati A."/>
            <person name="Chen A."/>
            <person name="Palaniappan K."/>
            <person name="Tapia R."/>
            <person name="Han C."/>
            <person name="Land M."/>
            <person name="Hauser L."/>
            <person name="Chang Y.J."/>
            <person name="Jeffries C.D."/>
            <person name="Brettin T."/>
            <person name="Yasawong M."/>
            <person name="Brambilla E.M."/>
            <person name="Rohde M."/>
            <person name="Sikorski J."/>
            <person name="Goker M."/>
            <person name="Detter J.C."/>
            <person name="Woyke T."/>
            <person name="Bristow J."/>
            <person name="Eisen J.A."/>
            <person name="Markowitz V."/>
            <person name="Hugenholtz P."/>
            <person name="Kyrpides N.C."/>
            <person name="Klenk H.P."/>
        </authorList>
    </citation>
    <scope>NUCLEOTIDE SEQUENCE [LARGE SCALE GENOMIC DNA]</scope>
    <source>
        <strain evidence="3">ATCC 8368 / DSM 20162 / CCUG 35730 / CIP 100753 / JCM 10117 / KCTC 9821 / NBRC 16120 / NCIMB 702349 / NCTC 13040</strain>
    </source>
</reference>
<accession>D5USA6</accession>
<proteinExistence type="predicted"/>
<dbReference type="AlphaFoldDB" id="D5USA6"/>
<name>D5USA6_TSUPD</name>
<evidence type="ECO:0000256" key="1">
    <source>
        <dbReference type="SAM" id="SignalP"/>
    </source>
</evidence>
<dbReference type="HOGENOM" id="CLU_2025736_0_0_11"/>
<feature type="signal peptide" evidence="1">
    <location>
        <begin position="1"/>
        <end position="25"/>
    </location>
</feature>
<sequence>MHALRWVAMMGAAVAVSMSPLAASASPVGSPFGDDECRMFEEKPGYECRAGTWQHDYAPPREGKACSIGDTAPGLRCRGGRWQDRSTGIPETGEKCTAVGAQRVGIGGMLTCTHGPFGFTWQ</sequence>
<evidence type="ECO:0008006" key="4">
    <source>
        <dbReference type="Google" id="ProtNLM"/>
    </source>
</evidence>
<feature type="chain" id="PRO_5003077738" description="Secreted protein" evidence="1">
    <location>
        <begin position="26"/>
        <end position="122"/>
    </location>
</feature>
<dbReference type="RefSeq" id="WP_013125215.1">
    <property type="nucleotide sequence ID" value="NC_014158.1"/>
</dbReference>